<keyword evidence="2" id="KW-1133">Transmembrane helix</keyword>
<dbReference type="OrthoDB" id="2361388at2759"/>
<feature type="compositionally biased region" description="Basic and acidic residues" evidence="1">
    <location>
        <begin position="1"/>
        <end position="12"/>
    </location>
</feature>
<gene>
    <name evidence="3" type="ORF">FWILDA_LOCUS7572</name>
</gene>
<name>A0A9W4SPT1_9GLOM</name>
<evidence type="ECO:0000313" key="4">
    <source>
        <dbReference type="Proteomes" id="UP001153678"/>
    </source>
</evidence>
<dbReference type="EMBL" id="CAMKVN010001502">
    <property type="protein sequence ID" value="CAI2176418.1"/>
    <property type="molecule type" value="Genomic_DNA"/>
</dbReference>
<protein>
    <submittedName>
        <fullName evidence="3">2069_t:CDS:1</fullName>
    </submittedName>
</protein>
<evidence type="ECO:0000256" key="1">
    <source>
        <dbReference type="SAM" id="MobiDB-lite"/>
    </source>
</evidence>
<proteinExistence type="predicted"/>
<keyword evidence="4" id="KW-1185">Reference proteome</keyword>
<dbReference type="Proteomes" id="UP001153678">
    <property type="component" value="Unassembled WGS sequence"/>
</dbReference>
<sequence>MNLKRGDGDKPVSIKSSNSAKKRDEYPLPHHTTPSLTNEGFDSVTVTLLPTTYSNDNKSIQENFSNLRIPILACLIATLSLIIIAMVFGFYIKRRNKTFAIAIKKGFHNNASHISAIISESIIDERIEIQEINSESPRSSTSSILIEVMTDTLSNIIKNQGGKIEIPSNNNSNVSARPELIRVKSLDYSNNEDYNSKNGNDLASSIKNIFGKRRSILKNTTSV</sequence>
<reference evidence="3" key="1">
    <citation type="submission" date="2022-08" db="EMBL/GenBank/DDBJ databases">
        <authorList>
            <person name="Kallberg Y."/>
            <person name="Tangrot J."/>
            <person name="Rosling A."/>
        </authorList>
    </citation>
    <scope>NUCLEOTIDE SEQUENCE</scope>
    <source>
        <strain evidence="3">Wild A</strain>
    </source>
</reference>
<evidence type="ECO:0000313" key="3">
    <source>
        <dbReference type="EMBL" id="CAI2176418.1"/>
    </source>
</evidence>
<organism evidence="3 4">
    <name type="scientific">Funneliformis geosporum</name>
    <dbReference type="NCBI Taxonomy" id="1117311"/>
    <lineage>
        <taxon>Eukaryota</taxon>
        <taxon>Fungi</taxon>
        <taxon>Fungi incertae sedis</taxon>
        <taxon>Mucoromycota</taxon>
        <taxon>Glomeromycotina</taxon>
        <taxon>Glomeromycetes</taxon>
        <taxon>Glomerales</taxon>
        <taxon>Glomeraceae</taxon>
        <taxon>Funneliformis</taxon>
    </lineage>
</organism>
<accession>A0A9W4SPT1</accession>
<dbReference type="AlphaFoldDB" id="A0A9W4SPT1"/>
<keyword evidence="2" id="KW-0472">Membrane</keyword>
<feature type="region of interest" description="Disordered" evidence="1">
    <location>
        <begin position="1"/>
        <end position="37"/>
    </location>
</feature>
<keyword evidence="2" id="KW-0812">Transmembrane</keyword>
<evidence type="ECO:0000256" key="2">
    <source>
        <dbReference type="SAM" id="Phobius"/>
    </source>
</evidence>
<feature type="transmembrane region" description="Helical" evidence="2">
    <location>
        <begin position="69"/>
        <end position="92"/>
    </location>
</feature>
<comment type="caution">
    <text evidence="3">The sequence shown here is derived from an EMBL/GenBank/DDBJ whole genome shotgun (WGS) entry which is preliminary data.</text>
</comment>